<reference evidence="2" key="1">
    <citation type="submission" date="2023-03" db="EMBL/GenBank/DDBJ databases">
        <title>Massive genome expansion in bonnet fungi (Mycena s.s.) driven by repeated elements and novel gene families across ecological guilds.</title>
        <authorList>
            <consortium name="Lawrence Berkeley National Laboratory"/>
            <person name="Harder C.B."/>
            <person name="Miyauchi S."/>
            <person name="Viragh M."/>
            <person name="Kuo A."/>
            <person name="Thoen E."/>
            <person name="Andreopoulos B."/>
            <person name="Lu D."/>
            <person name="Skrede I."/>
            <person name="Drula E."/>
            <person name="Henrissat B."/>
            <person name="Morin E."/>
            <person name="Kohler A."/>
            <person name="Barry K."/>
            <person name="LaButti K."/>
            <person name="Morin E."/>
            <person name="Salamov A."/>
            <person name="Lipzen A."/>
            <person name="Mereny Z."/>
            <person name="Hegedus B."/>
            <person name="Baldrian P."/>
            <person name="Stursova M."/>
            <person name="Weitz H."/>
            <person name="Taylor A."/>
            <person name="Grigoriev I.V."/>
            <person name="Nagy L.G."/>
            <person name="Martin F."/>
            <person name="Kauserud H."/>
        </authorList>
    </citation>
    <scope>NUCLEOTIDE SEQUENCE</scope>
    <source>
        <strain evidence="2">9144</strain>
    </source>
</reference>
<accession>A0AAD6YQG7</accession>
<evidence type="ECO:0000256" key="1">
    <source>
        <dbReference type="SAM" id="MobiDB-lite"/>
    </source>
</evidence>
<gene>
    <name evidence="2" type="ORF">GGX14DRAFT_643109</name>
</gene>
<evidence type="ECO:0000313" key="2">
    <source>
        <dbReference type="EMBL" id="KAJ7226139.1"/>
    </source>
</evidence>
<feature type="region of interest" description="Disordered" evidence="1">
    <location>
        <begin position="79"/>
        <end position="100"/>
    </location>
</feature>
<keyword evidence="3" id="KW-1185">Reference proteome</keyword>
<dbReference type="Proteomes" id="UP001219525">
    <property type="component" value="Unassembled WGS sequence"/>
</dbReference>
<dbReference type="AlphaFoldDB" id="A0AAD6YQG7"/>
<protein>
    <submittedName>
        <fullName evidence="2">Uncharacterized protein</fullName>
    </submittedName>
</protein>
<name>A0AAD6YQG7_9AGAR</name>
<feature type="region of interest" description="Disordered" evidence="1">
    <location>
        <begin position="170"/>
        <end position="196"/>
    </location>
</feature>
<evidence type="ECO:0000313" key="3">
    <source>
        <dbReference type="Proteomes" id="UP001219525"/>
    </source>
</evidence>
<sequence length="251" mass="26310">MGISVHQGRWIIRAGAASRQPRARALWRASLSGEPPRVPCAVAIGHGRGGPGHAIGISRRLSLGMRGGHCRRYLGQAVPQSGKTPEMGPRIAGNQTADNNRLSPGIVEMPCWISEALRCVGRSTGADTQGCLVSAAFWRAVACQGASQKHSGLGAARGALPCQRNSLSGSAEEKKALADGNPSDKTTSRPPPGTGTVAAVLARGKRRDVDVRCIPAPLALVLSPCAWRRMHMAHALRGPAGASSRSMPRLY</sequence>
<comment type="caution">
    <text evidence="2">The sequence shown here is derived from an EMBL/GenBank/DDBJ whole genome shotgun (WGS) entry which is preliminary data.</text>
</comment>
<organism evidence="2 3">
    <name type="scientific">Mycena pura</name>
    <dbReference type="NCBI Taxonomy" id="153505"/>
    <lineage>
        <taxon>Eukaryota</taxon>
        <taxon>Fungi</taxon>
        <taxon>Dikarya</taxon>
        <taxon>Basidiomycota</taxon>
        <taxon>Agaricomycotina</taxon>
        <taxon>Agaricomycetes</taxon>
        <taxon>Agaricomycetidae</taxon>
        <taxon>Agaricales</taxon>
        <taxon>Marasmiineae</taxon>
        <taxon>Mycenaceae</taxon>
        <taxon>Mycena</taxon>
    </lineage>
</organism>
<dbReference type="EMBL" id="JARJCW010000004">
    <property type="protein sequence ID" value="KAJ7226139.1"/>
    <property type="molecule type" value="Genomic_DNA"/>
</dbReference>
<proteinExistence type="predicted"/>